<evidence type="ECO:0000313" key="3">
    <source>
        <dbReference type="Proteomes" id="UP000005019"/>
    </source>
</evidence>
<protein>
    <submittedName>
        <fullName evidence="2">Uncharacterized protein</fullName>
    </submittedName>
</protein>
<dbReference type="EMBL" id="AFHG01000042">
    <property type="protein sequence ID" value="EGK72183.1"/>
    <property type="molecule type" value="Genomic_DNA"/>
</dbReference>
<sequence>MAAPAAREYRARCLQQSQRLARWARRPRRDAGGNHSGIAVKGMIAARAPLPQEHCAHKGAAPAGAQRGQDADRAAAEGFSSARSPC</sequence>
<keyword evidence="3" id="KW-1185">Reference proteome</keyword>
<evidence type="ECO:0000256" key="1">
    <source>
        <dbReference type="SAM" id="MobiDB-lite"/>
    </source>
</evidence>
<evidence type="ECO:0000313" key="2">
    <source>
        <dbReference type="EMBL" id="EGK72183.1"/>
    </source>
</evidence>
<dbReference type="AlphaFoldDB" id="F5RB47"/>
<feature type="region of interest" description="Disordered" evidence="1">
    <location>
        <begin position="53"/>
        <end position="86"/>
    </location>
</feature>
<reference evidence="2 3" key="1">
    <citation type="journal article" date="2011" name="J. Bacteriol.">
        <title>Genome sequence of Methyloversatilis universalis FAM5T, a methylotrophic representative of the order Rhodocyclales.</title>
        <authorList>
            <person name="Kittichotirat W."/>
            <person name="Good N.M."/>
            <person name="Hall R."/>
            <person name="Bringel F."/>
            <person name="Lajus A."/>
            <person name="Medigue C."/>
            <person name="Smalley N.E."/>
            <person name="Beck D."/>
            <person name="Bumgarner R."/>
            <person name="Vuilleumier S."/>
            <person name="Kalyuzhnaya M.G."/>
        </authorList>
    </citation>
    <scope>NUCLEOTIDE SEQUENCE [LARGE SCALE GENOMIC DNA]</scope>
    <source>
        <strain evidence="3">ATCC BAA-1314 / JCM 13912 / FAM5</strain>
    </source>
</reference>
<comment type="caution">
    <text evidence="2">The sequence shown here is derived from an EMBL/GenBank/DDBJ whole genome shotgun (WGS) entry which is preliminary data.</text>
</comment>
<dbReference type="Proteomes" id="UP000005019">
    <property type="component" value="Unassembled WGS sequence"/>
</dbReference>
<name>F5RB47_METUF</name>
<gene>
    <name evidence="2" type="ORF">METUNv1_01486</name>
</gene>
<dbReference type="STRING" id="1000565.METUNv1_01486"/>
<organism evidence="2 3">
    <name type="scientific">Methyloversatilis universalis (strain ATCC BAA-1314 / DSM 25237 / JCM 13912 / CCUG 52030 / FAM5)</name>
    <dbReference type="NCBI Taxonomy" id="1000565"/>
    <lineage>
        <taxon>Bacteria</taxon>
        <taxon>Pseudomonadati</taxon>
        <taxon>Pseudomonadota</taxon>
        <taxon>Betaproteobacteria</taxon>
        <taxon>Nitrosomonadales</taxon>
        <taxon>Sterolibacteriaceae</taxon>
        <taxon>Methyloversatilis</taxon>
    </lineage>
</organism>
<accession>F5RB47</accession>
<proteinExistence type="predicted"/>